<gene>
    <name evidence="2" type="ORF">PMAYCL1PPCAC_24730</name>
</gene>
<dbReference type="InterPro" id="IPR038479">
    <property type="entry name" value="Transthyretin-like_sf"/>
</dbReference>
<accession>A0AAN5D2C0</accession>
<keyword evidence="3" id="KW-1185">Reference proteome</keyword>
<protein>
    <submittedName>
        <fullName evidence="2">Uncharacterized protein</fullName>
    </submittedName>
</protein>
<dbReference type="Gene3D" id="2.60.40.3330">
    <property type="match status" value="1"/>
</dbReference>
<dbReference type="EMBL" id="BTRK01000005">
    <property type="protein sequence ID" value="GMR54535.1"/>
    <property type="molecule type" value="Genomic_DNA"/>
</dbReference>
<name>A0AAN5D2C0_9BILA</name>
<feature type="signal peptide" evidence="1">
    <location>
        <begin position="1"/>
        <end position="19"/>
    </location>
</feature>
<dbReference type="Proteomes" id="UP001328107">
    <property type="component" value="Unassembled WGS sequence"/>
</dbReference>
<dbReference type="PANTHER" id="PTHR21479:SF22">
    <property type="entry name" value="PROTEIN CBG07241"/>
    <property type="match status" value="1"/>
</dbReference>
<sequence>LFVLLSVLISSCSCRYIHAHINGTLSCSHPFSYRLLLVDLDNFKDDVVILYPSRTSVNNTAKYTISGNGWEPAAETDIEPVLVIEHSCGAIYKCVCKEFAPSPRLVTTFNADLSGKDLTWCQACRRAWHSQNNELYPPIRHPWTVPAHE</sequence>
<keyword evidence="1" id="KW-0732">Signal</keyword>
<reference evidence="3" key="1">
    <citation type="submission" date="2022-10" db="EMBL/GenBank/DDBJ databases">
        <title>Genome assembly of Pristionchus species.</title>
        <authorList>
            <person name="Yoshida K."/>
            <person name="Sommer R.J."/>
        </authorList>
    </citation>
    <scope>NUCLEOTIDE SEQUENCE [LARGE SCALE GENOMIC DNA]</scope>
    <source>
        <strain evidence="3">RS5460</strain>
    </source>
</reference>
<comment type="caution">
    <text evidence="2">The sequence shown here is derived from an EMBL/GenBank/DDBJ whole genome shotgun (WGS) entry which is preliminary data.</text>
</comment>
<feature type="non-terminal residue" evidence="2">
    <location>
        <position position="149"/>
    </location>
</feature>
<evidence type="ECO:0000256" key="1">
    <source>
        <dbReference type="SAM" id="SignalP"/>
    </source>
</evidence>
<feature type="chain" id="PRO_5042833041" evidence="1">
    <location>
        <begin position="20"/>
        <end position="149"/>
    </location>
</feature>
<organism evidence="2 3">
    <name type="scientific">Pristionchus mayeri</name>
    <dbReference type="NCBI Taxonomy" id="1317129"/>
    <lineage>
        <taxon>Eukaryota</taxon>
        <taxon>Metazoa</taxon>
        <taxon>Ecdysozoa</taxon>
        <taxon>Nematoda</taxon>
        <taxon>Chromadorea</taxon>
        <taxon>Rhabditida</taxon>
        <taxon>Rhabditina</taxon>
        <taxon>Diplogasteromorpha</taxon>
        <taxon>Diplogasteroidea</taxon>
        <taxon>Neodiplogasteridae</taxon>
        <taxon>Pristionchus</taxon>
    </lineage>
</organism>
<proteinExistence type="predicted"/>
<feature type="non-terminal residue" evidence="2">
    <location>
        <position position="1"/>
    </location>
</feature>
<evidence type="ECO:0000313" key="2">
    <source>
        <dbReference type="EMBL" id="GMR54535.1"/>
    </source>
</evidence>
<dbReference type="AlphaFoldDB" id="A0AAN5D2C0"/>
<evidence type="ECO:0000313" key="3">
    <source>
        <dbReference type="Proteomes" id="UP001328107"/>
    </source>
</evidence>
<dbReference type="PANTHER" id="PTHR21479">
    <property type="match status" value="1"/>
</dbReference>